<sequence length="104" mass="12099">MNILKIQKLIKFNGEYDYKGLNIDLFVAGSQIYFDKNIDNAYCYVKTMEDNISKYEDITEVSEEEYNKAKQNKDDERKQQEQQKQSVEGRLSAIEIGLANTLGM</sequence>
<name>A0ABT4D6P6_9CLOT</name>
<dbReference type="EMBL" id="JAPQFJ010000003">
    <property type="protein sequence ID" value="MCY6957970.1"/>
    <property type="molecule type" value="Genomic_DNA"/>
</dbReference>
<keyword evidence="3" id="KW-1185">Reference proteome</keyword>
<gene>
    <name evidence="2" type="ORF">OW729_05045</name>
</gene>
<evidence type="ECO:0008006" key="4">
    <source>
        <dbReference type="Google" id="ProtNLM"/>
    </source>
</evidence>
<accession>A0ABT4D6P6</accession>
<feature type="compositionally biased region" description="Basic and acidic residues" evidence="1">
    <location>
        <begin position="65"/>
        <end position="81"/>
    </location>
</feature>
<comment type="caution">
    <text evidence="2">The sequence shown here is derived from an EMBL/GenBank/DDBJ whole genome shotgun (WGS) entry which is preliminary data.</text>
</comment>
<feature type="region of interest" description="Disordered" evidence="1">
    <location>
        <begin position="64"/>
        <end position="88"/>
    </location>
</feature>
<proteinExistence type="predicted"/>
<evidence type="ECO:0000256" key="1">
    <source>
        <dbReference type="SAM" id="MobiDB-lite"/>
    </source>
</evidence>
<dbReference type="Proteomes" id="UP001144612">
    <property type="component" value="Unassembled WGS sequence"/>
</dbReference>
<evidence type="ECO:0000313" key="3">
    <source>
        <dbReference type="Proteomes" id="UP001144612"/>
    </source>
</evidence>
<dbReference type="RefSeq" id="WP_268060368.1">
    <property type="nucleotide sequence ID" value="NZ_JAPQFJ010000003.1"/>
</dbReference>
<organism evidence="2 3">
    <name type="scientific">Clostridium brassicae</name>
    <dbReference type="NCBI Taxonomy" id="2999072"/>
    <lineage>
        <taxon>Bacteria</taxon>
        <taxon>Bacillati</taxon>
        <taxon>Bacillota</taxon>
        <taxon>Clostridia</taxon>
        <taxon>Eubacteriales</taxon>
        <taxon>Clostridiaceae</taxon>
        <taxon>Clostridium</taxon>
    </lineage>
</organism>
<protein>
    <recommendedName>
        <fullName evidence="4">Phage protein</fullName>
    </recommendedName>
</protein>
<reference evidence="2" key="1">
    <citation type="submission" date="2022-12" db="EMBL/GenBank/DDBJ databases">
        <title>Clostridium sp. nov., isolated from industrial wastewater.</title>
        <authorList>
            <person name="Jiayan W."/>
        </authorList>
    </citation>
    <scope>NUCLEOTIDE SEQUENCE</scope>
    <source>
        <strain evidence="2">ZC22-4</strain>
    </source>
</reference>
<evidence type="ECO:0000313" key="2">
    <source>
        <dbReference type="EMBL" id="MCY6957970.1"/>
    </source>
</evidence>